<sequence>MTGKTNGKVKTAWTPCTRCPLKKFEIFRSFDEKELDFVKRFKTGELISDRGSTVLVEGSHSAHLYTLLSGWGFRYKMLDDGRRQILNYVLPGDMIGLQGTLMGEMQHSIEALTPMIMCVFERERLSELFRSFPSLSYDLTWIAAREESILDEHLLSVGQRNALERSAYLLLFLHKRAKAVRALVSSNTAIPITQQHVADTLGLSVVHTNKTLRKLVSRDLIEWTGGQCKVRDENGLSTIANWAPPSTTDRPYI</sequence>
<dbReference type="Proteomes" id="UP001196509">
    <property type="component" value="Unassembled WGS sequence"/>
</dbReference>
<feature type="domain" description="Cyclic nucleotide-binding" evidence="4">
    <location>
        <begin position="26"/>
        <end position="103"/>
    </location>
</feature>
<dbReference type="EMBL" id="JAICBX010000001">
    <property type="protein sequence ID" value="MBW8636685.1"/>
    <property type="molecule type" value="Genomic_DNA"/>
</dbReference>
<evidence type="ECO:0000259" key="4">
    <source>
        <dbReference type="PROSITE" id="PS50042"/>
    </source>
</evidence>
<dbReference type="GO" id="GO:0003677">
    <property type="term" value="F:DNA binding"/>
    <property type="evidence" value="ECO:0007669"/>
    <property type="project" value="UniProtKB-KW"/>
</dbReference>
<evidence type="ECO:0000313" key="7">
    <source>
        <dbReference type="Proteomes" id="UP001196509"/>
    </source>
</evidence>
<evidence type="ECO:0000313" key="6">
    <source>
        <dbReference type="EMBL" id="MBW8636685.1"/>
    </source>
</evidence>
<dbReference type="SMART" id="SM00419">
    <property type="entry name" value="HTH_CRP"/>
    <property type="match status" value="1"/>
</dbReference>
<dbReference type="PROSITE" id="PS50042">
    <property type="entry name" value="CNMP_BINDING_3"/>
    <property type="match status" value="1"/>
</dbReference>
<dbReference type="Gene3D" id="2.60.120.10">
    <property type="entry name" value="Jelly Rolls"/>
    <property type="match status" value="1"/>
</dbReference>
<dbReference type="AlphaFoldDB" id="A0AAE2ZLJ7"/>
<dbReference type="InterPro" id="IPR018490">
    <property type="entry name" value="cNMP-bd_dom_sf"/>
</dbReference>
<keyword evidence="1" id="KW-0805">Transcription regulation</keyword>
<evidence type="ECO:0000256" key="2">
    <source>
        <dbReference type="ARBA" id="ARBA00023125"/>
    </source>
</evidence>
<proteinExistence type="predicted"/>
<feature type="domain" description="HTH crp-type" evidence="5">
    <location>
        <begin position="160"/>
        <end position="234"/>
    </location>
</feature>
<dbReference type="InterPro" id="IPR014710">
    <property type="entry name" value="RmlC-like_jellyroll"/>
</dbReference>
<organism evidence="6 7">
    <name type="scientific">Flavimaribacter sediminis</name>
    <dbReference type="NCBI Taxonomy" id="2865987"/>
    <lineage>
        <taxon>Bacteria</taxon>
        <taxon>Pseudomonadati</taxon>
        <taxon>Pseudomonadota</taxon>
        <taxon>Alphaproteobacteria</taxon>
        <taxon>Hyphomicrobiales</taxon>
        <taxon>Rhizobiaceae</taxon>
        <taxon>Flavimaribacter</taxon>
    </lineage>
</organism>
<dbReference type="SUPFAM" id="SSF51206">
    <property type="entry name" value="cAMP-binding domain-like"/>
    <property type="match status" value="1"/>
</dbReference>
<protein>
    <submittedName>
        <fullName evidence="6">Crp/Fnr family transcriptional regulator</fullName>
    </submittedName>
</protein>
<dbReference type="PROSITE" id="PS51063">
    <property type="entry name" value="HTH_CRP_2"/>
    <property type="match status" value="1"/>
</dbReference>
<dbReference type="InterPro" id="IPR012318">
    <property type="entry name" value="HTH_CRP"/>
</dbReference>
<dbReference type="Pfam" id="PF00027">
    <property type="entry name" value="cNMP_binding"/>
    <property type="match status" value="1"/>
</dbReference>
<dbReference type="Gene3D" id="1.10.10.10">
    <property type="entry name" value="Winged helix-like DNA-binding domain superfamily/Winged helix DNA-binding domain"/>
    <property type="match status" value="1"/>
</dbReference>
<dbReference type="InterPro" id="IPR036390">
    <property type="entry name" value="WH_DNA-bd_sf"/>
</dbReference>
<accession>A0AAE2ZLJ7</accession>
<gene>
    <name evidence="6" type="ORF">K1W69_05730</name>
</gene>
<dbReference type="RefSeq" id="WP_220227348.1">
    <property type="nucleotide sequence ID" value="NZ_JAICBX010000001.1"/>
</dbReference>
<dbReference type="SUPFAM" id="SSF46785">
    <property type="entry name" value="Winged helix' DNA-binding domain"/>
    <property type="match status" value="1"/>
</dbReference>
<evidence type="ECO:0000256" key="3">
    <source>
        <dbReference type="ARBA" id="ARBA00023163"/>
    </source>
</evidence>
<comment type="caution">
    <text evidence="6">The sequence shown here is derived from an EMBL/GenBank/DDBJ whole genome shotgun (WGS) entry which is preliminary data.</text>
</comment>
<dbReference type="GO" id="GO:0006355">
    <property type="term" value="P:regulation of DNA-templated transcription"/>
    <property type="evidence" value="ECO:0007669"/>
    <property type="project" value="InterPro"/>
</dbReference>
<dbReference type="Pfam" id="PF13545">
    <property type="entry name" value="HTH_Crp_2"/>
    <property type="match status" value="1"/>
</dbReference>
<reference evidence="6" key="1">
    <citation type="submission" date="2021-08" db="EMBL/GenBank/DDBJ databases">
        <title>Hoeflea bacterium WL0058 sp. nov., isolated from the sediment.</title>
        <authorList>
            <person name="Wang L."/>
            <person name="Zhang D."/>
        </authorList>
    </citation>
    <scope>NUCLEOTIDE SEQUENCE</scope>
    <source>
        <strain evidence="6">WL0058</strain>
    </source>
</reference>
<evidence type="ECO:0000259" key="5">
    <source>
        <dbReference type="PROSITE" id="PS51063"/>
    </source>
</evidence>
<keyword evidence="3" id="KW-0804">Transcription</keyword>
<dbReference type="CDD" id="cd00038">
    <property type="entry name" value="CAP_ED"/>
    <property type="match status" value="1"/>
</dbReference>
<evidence type="ECO:0000256" key="1">
    <source>
        <dbReference type="ARBA" id="ARBA00023015"/>
    </source>
</evidence>
<keyword evidence="2" id="KW-0238">DNA-binding</keyword>
<keyword evidence="7" id="KW-1185">Reference proteome</keyword>
<dbReference type="InterPro" id="IPR036388">
    <property type="entry name" value="WH-like_DNA-bd_sf"/>
</dbReference>
<name>A0AAE2ZLJ7_9HYPH</name>
<dbReference type="InterPro" id="IPR000595">
    <property type="entry name" value="cNMP-bd_dom"/>
</dbReference>